<organism evidence="1 2">
    <name type="scientific">Candidatus Cryptobacteroides faecipullorum</name>
    <dbReference type="NCBI Taxonomy" id="2840764"/>
    <lineage>
        <taxon>Bacteria</taxon>
        <taxon>Pseudomonadati</taxon>
        <taxon>Bacteroidota</taxon>
        <taxon>Bacteroidia</taxon>
        <taxon>Bacteroidales</taxon>
        <taxon>Candidatus Cryptobacteroides</taxon>
    </lineage>
</organism>
<protein>
    <recommendedName>
        <fullName evidence="3">Lipoprotein</fullName>
    </recommendedName>
</protein>
<dbReference type="AlphaFoldDB" id="A0A9D9I6Y9"/>
<evidence type="ECO:0008006" key="3">
    <source>
        <dbReference type="Google" id="ProtNLM"/>
    </source>
</evidence>
<reference evidence="1" key="2">
    <citation type="journal article" date="2021" name="PeerJ">
        <title>Extensive microbial diversity within the chicken gut microbiome revealed by metagenomics and culture.</title>
        <authorList>
            <person name="Gilroy R."/>
            <person name="Ravi A."/>
            <person name="Getino M."/>
            <person name="Pursley I."/>
            <person name="Horton D.L."/>
            <person name="Alikhan N.F."/>
            <person name="Baker D."/>
            <person name="Gharbi K."/>
            <person name="Hall N."/>
            <person name="Watson M."/>
            <person name="Adriaenssens E.M."/>
            <person name="Foster-Nyarko E."/>
            <person name="Jarju S."/>
            <person name="Secka A."/>
            <person name="Antonio M."/>
            <person name="Oren A."/>
            <person name="Chaudhuri R.R."/>
            <person name="La Ragione R."/>
            <person name="Hildebrand F."/>
            <person name="Pallen M.J."/>
        </authorList>
    </citation>
    <scope>NUCLEOTIDE SEQUENCE</scope>
    <source>
        <strain evidence="1">B1-15692</strain>
    </source>
</reference>
<name>A0A9D9I6Y9_9BACT</name>
<proteinExistence type="predicted"/>
<comment type="caution">
    <text evidence="1">The sequence shown here is derived from an EMBL/GenBank/DDBJ whole genome shotgun (WGS) entry which is preliminary data.</text>
</comment>
<reference evidence="1" key="1">
    <citation type="submission" date="2020-10" db="EMBL/GenBank/DDBJ databases">
        <authorList>
            <person name="Gilroy R."/>
        </authorList>
    </citation>
    <scope>NUCLEOTIDE SEQUENCE</scope>
    <source>
        <strain evidence="1">B1-15692</strain>
    </source>
</reference>
<evidence type="ECO:0000313" key="1">
    <source>
        <dbReference type="EMBL" id="MBO8466815.1"/>
    </source>
</evidence>
<gene>
    <name evidence="1" type="ORF">IAB99_03525</name>
</gene>
<accession>A0A9D9I6Y9</accession>
<evidence type="ECO:0000313" key="2">
    <source>
        <dbReference type="Proteomes" id="UP000823660"/>
    </source>
</evidence>
<dbReference type="EMBL" id="JADIMH010000017">
    <property type="protein sequence ID" value="MBO8466815.1"/>
    <property type="molecule type" value="Genomic_DNA"/>
</dbReference>
<dbReference type="Proteomes" id="UP000823660">
    <property type="component" value="Unassembled WGS sequence"/>
</dbReference>
<sequence length="494" mass="56754">MHYKIITITCALAIFFSCTKEQVTANMAQYTTKEIDMLNIDSKETVKKLVNQEESLTSLTKSFTGNKIQNLLTEMNFIDYINDPVISVELRSLGISKPPTNINIYELLGYDNLVPNLNFAKLLNIRGEIMVRDTIYKISPAGTFYFHKSLLDYFENNYSNISALEDFEKLTDRTYKREVNINKQVSSICLYDTYAYDDKEDLIPDFHMEEIETKTSPIPPKNEIIDNNWEEAQDIDWDSQPSYNTGANTVVGKWLEGAFGRNKKYTSNFDSKHRIWAKLYYYDYVIYSEIGAKTKMQKKKVAWNKTKAEKLYLIWNSMVIKTDFPNTVNYPQVGGNQPNRYFLGKRIEKVPGTNKEGLVAYYGGSALTDAELKKFAEADYVNNVIDLKIHVNEDLSKDRICAAKYITNKCMYTVIYPYGKMGKNAEILQSTFDSDLHMIIGLKTPTSHLPKGWENWIKHVSGQKPKAPELIQGEIRVAAKHNGSIKGLRLIKQK</sequence>
<dbReference type="PROSITE" id="PS51257">
    <property type="entry name" value="PROKAR_LIPOPROTEIN"/>
    <property type="match status" value="1"/>
</dbReference>